<gene>
    <name evidence="1" type="ORF">CLV52_0824</name>
</gene>
<protein>
    <submittedName>
        <fullName evidence="1">Gluconate kinase</fullName>
    </submittedName>
</protein>
<reference evidence="1 2" key="1">
    <citation type="submission" date="2019-03" db="EMBL/GenBank/DDBJ databases">
        <title>Genomic Encyclopedia of Archaeal and Bacterial Type Strains, Phase II (KMG-II): from individual species to whole genera.</title>
        <authorList>
            <person name="Goeker M."/>
        </authorList>
    </citation>
    <scope>NUCLEOTIDE SEQUENCE [LARGE SCALE GENOMIC DNA]</scope>
    <source>
        <strain evidence="1 2">DSM 24782</strain>
    </source>
</reference>
<organism evidence="1 2">
    <name type="scientific">Amnibacterium kyonggiense</name>
    <dbReference type="NCBI Taxonomy" id="595671"/>
    <lineage>
        <taxon>Bacteria</taxon>
        <taxon>Bacillati</taxon>
        <taxon>Actinomycetota</taxon>
        <taxon>Actinomycetes</taxon>
        <taxon>Micrococcales</taxon>
        <taxon>Microbacteriaceae</taxon>
        <taxon>Amnibacterium</taxon>
    </lineage>
</organism>
<evidence type="ECO:0000313" key="1">
    <source>
        <dbReference type="EMBL" id="TDS80268.1"/>
    </source>
</evidence>
<evidence type="ECO:0000313" key="2">
    <source>
        <dbReference type="Proteomes" id="UP000295344"/>
    </source>
</evidence>
<keyword evidence="1" id="KW-0418">Kinase</keyword>
<keyword evidence="1" id="KW-0808">Transferase</keyword>
<proteinExistence type="predicted"/>
<dbReference type="InterPro" id="IPR027417">
    <property type="entry name" value="P-loop_NTPase"/>
</dbReference>
<dbReference type="OrthoDB" id="3237545at2"/>
<dbReference type="EMBL" id="SOAM01000001">
    <property type="protein sequence ID" value="TDS80268.1"/>
    <property type="molecule type" value="Genomic_DNA"/>
</dbReference>
<keyword evidence="2" id="KW-1185">Reference proteome</keyword>
<dbReference type="Gene3D" id="3.40.50.300">
    <property type="entry name" value="P-loop containing nucleotide triphosphate hydrolases"/>
    <property type="match status" value="1"/>
</dbReference>
<dbReference type="RefSeq" id="WP_133765005.1">
    <property type="nucleotide sequence ID" value="NZ_BAAARP010000001.1"/>
</dbReference>
<dbReference type="Proteomes" id="UP000295344">
    <property type="component" value="Unassembled WGS sequence"/>
</dbReference>
<comment type="caution">
    <text evidence="1">The sequence shown here is derived from an EMBL/GenBank/DDBJ whole genome shotgun (WGS) entry which is preliminary data.</text>
</comment>
<name>A0A4R7FRD3_9MICO</name>
<dbReference type="AlphaFoldDB" id="A0A4R7FRD3"/>
<dbReference type="NCBIfam" id="NF005115">
    <property type="entry name" value="PRK06547.1"/>
    <property type="match status" value="1"/>
</dbReference>
<dbReference type="GO" id="GO:0016301">
    <property type="term" value="F:kinase activity"/>
    <property type="evidence" value="ECO:0007669"/>
    <property type="project" value="UniProtKB-KW"/>
</dbReference>
<dbReference type="SUPFAM" id="SSF52540">
    <property type="entry name" value="P-loop containing nucleoside triphosphate hydrolases"/>
    <property type="match status" value="1"/>
</dbReference>
<accession>A0A4R7FRD3</accession>
<sequence>MLTTTGADASPALKGVVRAIAAAASAARRPIVLVDGRSGAGKSTLAARLAPRLGADLVRLDDVYPGWDGLAAGAEHVRRHVLGTGSPRYRRWDWAEGRPGDWRVLRPGVPLVVEGSGALSRGAAPLVTFRVWLELDLEERRRRALDRDGDGYAPHWERWAEQEAAFVRRERPASLADAVVRSADWTVRFRSADQRMPLRAKPCTK</sequence>